<evidence type="ECO:0000313" key="3">
    <source>
        <dbReference type="Proteomes" id="UP000031408"/>
    </source>
</evidence>
<dbReference type="EMBL" id="JSVC01000001">
    <property type="protein sequence ID" value="KIC96244.1"/>
    <property type="molecule type" value="Genomic_DNA"/>
</dbReference>
<dbReference type="PANTHER" id="PTHR34987:SF4">
    <property type="entry name" value="ALPHA-L-RHAMNOSIDASE C-TERMINAL DOMAIN-CONTAINING PROTEIN"/>
    <property type="match status" value="1"/>
</dbReference>
<dbReference type="InterPro" id="IPR012341">
    <property type="entry name" value="6hp_glycosidase-like_sf"/>
</dbReference>
<protein>
    <recommendedName>
        <fullName evidence="1">Mannosylglycerate hydrolase MGH1-like glycoside hydrolase domain-containing protein</fullName>
    </recommendedName>
</protein>
<sequence length="1110" mass="123223">MRLRSIKDSLQYVLVVIGSLVTAADSFSQLSVNIAVIKNHTDNDELSAISRLLEKDHGFKVNLLSLEELNGRNLAAFSHIWYHRTDTTAFDATEKEAGKKLGAYAEAGGKIFLSMEAMPLLNNWGWEPGAITMQRDTVKDNGFGRPLGFHAFKSHPLFTGLQGGAYTSKRPTDHIVRKHGFFGNAVPSKSKVLGIDWTYITFTENNKLLLELDKGKGKVLAAGAYLYYAAPNRNQDHLAKFTGNVFRYLSGNLKGDAHYWNYNAPTFITTRFNLKRIVPIKAGPWKLPEPSLSMRVDTLSTAFYDLVGRRMLWMGKLNGGMEELWIHPNMSLRDFEAGVKLKGNDSVSWLKHMHASVLVTPEYLVRTYSLGKTTLKEIYTVSFDQPYGVAHYEISGEPIEELQVKFASNLRYMWPYSHLATGSLKFAFDAAVNGHIISGQDGALNTAVLYSEKPASQSTEANPARHEVHASAHFAITSAKPVNIYFSGSSTGLADALKPFYANRDQFNTLFKTSNEYYRNLLAGFVNFETPDTMFNKGYAWALARTDQFLQTTPGLGTALMAGFGTTARGWNGRQAISGRPGYAWYFGRDAQWSAMAINAYGDFKMVKEQLETFVRFQDLNGKIYHELTSSAVAHYDASDATPLFIILAAHYLKYSGDVAYINRIWPAIESAMKFCYSTDTDGDGLIENTNVGHGWIEGGALFGTHTEFYLAGCWAATLDAMEYMSGATSRSTGNYRKQADNVRNTINTAFWNSDKNYFYNGKMADGSFMDHSTGIATVPMYLKAITDSAKSFAVMHSITGSKFTTDWGIRMLEEDNPKYKAGSYHAGMVWPLYGGWGSLGAFSNGLYKAGYQYILSNMLVYKNWSPGSIEETLNGQVYKPNGVCSHQCWSETMVLQPAIEGMLGLEPDAIKKVIRLAPYFPWHWPTAKVSNIRMGGTVMSMNMKRTKGETSYSFDVNRKTGLDFSPAFPPLTGINAVELDGKQVPFTLRQEADGIRVCVKTTIDAGHHDLRISTSGGIGVLPVVTAAVVNQPSSGLKILTEKISAGNQMEWLAEGRPGKTYTFTAFAENPVKEVRNARVLSVNENIITLEIKMPESPEIYSRQTITVSF</sequence>
<evidence type="ECO:0000259" key="1">
    <source>
        <dbReference type="Pfam" id="PF22422"/>
    </source>
</evidence>
<comment type="caution">
    <text evidence="2">The sequence shown here is derived from an EMBL/GenBank/DDBJ whole genome shotgun (WGS) entry which is preliminary data.</text>
</comment>
<feature type="domain" description="Mannosylglycerate hydrolase MGH1-like glycoside hydrolase" evidence="1">
    <location>
        <begin position="719"/>
        <end position="874"/>
    </location>
</feature>
<name>A0A0C1J0F1_9BACT</name>
<evidence type="ECO:0000313" key="2">
    <source>
        <dbReference type="EMBL" id="KIC96244.1"/>
    </source>
</evidence>
<dbReference type="OrthoDB" id="49490at2"/>
<dbReference type="Gene3D" id="1.50.10.10">
    <property type="match status" value="1"/>
</dbReference>
<reference evidence="2 3" key="1">
    <citation type="submission" date="2014-11" db="EMBL/GenBank/DDBJ databases">
        <title>Genome sequence of Flavihumibacter solisilvae 3-3.</title>
        <authorList>
            <person name="Zhou G."/>
            <person name="Li M."/>
            <person name="Wang G."/>
        </authorList>
    </citation>
    <scope>NUCLEOTIDE SEQUENCE [LARGE SCALE GENOMIC DNA]</scope>
    <source>
        <strain evidence="2 3">3-3</strain>
    </source>
</reference>
<dbReference type="Proteomes" id="UP000031408">
    <property type="component" value="Unassembled WGS sequence"/>
</dbReference>
<dbReference type="GO" id="GO:0005975">
    <property type="term" value="P:carbohydrate metabolic process"/>
    <property type="evidence" value="ECO:0007669"/>
    <property type="project" value="InterPro"/>
</dbReference>
<dbReference type="STRING" id="1349421.OI18_00280"/>
<accession>A0A0C1J0F1</accession>
<organism evidence="2 3">
    <name type="scientific">Flavihumibacter solisilvae</name>
    <dbReference type="NCBI Taxonomy" id="1349421"/>
    <lineage>
        <taxon>Bacteria</taxon>
        <taxon>Pseudomonadati</taxon>
        <taxon>Bacteroidota</taxon>
        <taxon>Chitinophagia</taxon>
        <taxon>Chitinophagales</taxon>
        <taxon>Chitinophagaceae</taxon>
        <taxon>Flavihumibacter</taxon>
    </lineage>
</organism>
<dbReference type="InterPro" id="IPR008928">
    <property type="entry name" value="6-hairpin_glycosidase_sf"/>
</dbReference>
<proteinExistence type="predicted"/>
<keyword evidence="3" id="KW-1185">Reference proteome</keyword>
<dbReference type="RefSeq" id="WP_039136008.1">
    <property type="nucleotide sequence ID" value="NZ_JSVC01000001.1"/>
</dbReference>
<gene>
    <name evidence="2" type="ORF">OI18_00280</name>
</gene>
<dbReference type="InterPro" id="IPR054491">
    <property type="entry name" value="MGH1-like_GH"/>
</dbReference>
<dbReference type="AlphaFoldDB" id="A0A0C1J0F1"/>
<dbReference type="Pfam" id="PF22422">
    <property type="entry name" value="MGH1-like_GH"/>
    <property type="match status" value="1"/>
</dbReference>
<dbReference type="SUPFAM" id="SSF48208">
    <property type="entry name" value="Six-hairpin glycosidases"/>
    <property type="match status" value="1"/>
</dbReference>
<dbReference type="PANTHER" id="PTHR34987">
    <property type="entry name" value="C, PUTATIVE (AFU_ORTHOLOGUE AFUA_3G02880)-RELATED"/>
    <property type="match status" value="1"/>
</dbReference>